<protein>
    <submittedName>
        <fullName evidence="3">PAP2 superfamily protein</fullName>
    </submittedName>
</protein>
<sequence>MAEKTNLDGRCLRIVFGTYAICMSLTYLISQFVGAPFSLWFNDGHFVVVAAFFFLVFFGVIWDGALILLGVICENLQRRQMFSGIGRITVETVRKFRFFTCGLTPLVLIVLTAFALLGTSNITLISLKLLGPVTSWRDPYLWEIEKDVLLWLTRLPINVTAWDTLYHGCWPIEFFAAFVLVLLGRGARLVLYYCVSMIVLFYIGRLLGVVNPVMGPAFFKPELFGYLDHSITRQAMQLVSSVMAQPPEQAIEHGGVLLGGVSAMPSLHVAMVAVTSYWLAAAKRWTLVVTVPWVLLVWSATVVLGWHYILDGAGGIALGSVSVVATNALLRRLLRDTTDVARDSQAA</sequence>
<feature type="transmembrane region" description="Helical" evidence="1">
    <location>
        <begin position="287"/>
        <end position="309"/>
    </location>
</feature>
<accession>A0A1I4WX37</accession>
<evidence type="ECO:0000259" key="2">
    <source>
        <dbReference type="Pfam" id="PF14378"/>
    </source>
</evidence>
<keyword evidence="4" id="KW-1185">Reference proteome</keyword>
<feature type="transmembrane region" description="Helical" evidence="1">
    <location>
        <begin position="315"/>
        <end position="334"/>
    </location>
</feature>
<dbReference type="Proteomes" id="UP000242869">
    <property type="component" value="Unassembled WGS sequence"/>
</dbReference>
<reference evidence="4" key="1">
    <citation type="submission" date="2016-10" db="EMBL/GenBank/DDBJ databases">
        <authorList>
            <person name="Varghese N."/>
            <person name="Submissions S."/>
        </authorList>
    </citation>
    <scope>NUCLEOTIDE SEQUENCE [LARGE SCALE GENOMIC DNA]</scope>
    <source>
        <strain evidence="4">DSM 6150</strain>
    </source>
</reference>
<proteinExistence type="predicted"/>
<evidence type="ECO:0000313" key="3">
    <source>
        <dbReference type="EMBL" id="SFN18321.1"/>
    </source>
</evidence>
<feature type="transmembrane region" description="Helical" evidence="1">
    <location>
        <begin position="256"/>
        <end position="280"/>
    </location>
</feature>
<name>A0A1I4WX37_9NEIS</name>
<keyword evidence="1" id="KW-1133">Transmembrane helix</keyword>
<dbReference type="AlphaFoldDB" id="A0A1I4WX37"/>
<dbReference type="STRING" id="83765.SAMN05660284_00786"/>
<keyword evidence="1" id="KW-0472">Membrane</keyword>
<dbReference type="GO" id="GO:0016020">
    <property type="term" value="C:membrane"/>
    <property type="evidence" value="ECO:0007669"/>
    <property type="project" value="UniProtKB-SubCell"/>
</dbReference>
<dbReference type="OrthoDB" id="9816314at2"/>
<dbReference type="Gene3D" id="1.20.144.10">
    <property type="entry name" value="Phosphatidic acid phosphatase type 2/haloperoxidase"/>
    <property type="match status" value="1"/>
</dbReference>
<dbReference type="InterPro" id="IPR026841">
    <property type="entry name" value="Aur1/Ipt1"/>
</dbReference>
<dbReference type="EMBL" id="FOVE01000004">
    <property type="protein sequence ID" value="SFN18321.1"/>
    <property type="molecule type" value="Genomic_DNA"/>
</dbReference>
<organism evidence="3 4">
    <name type="scientific">Formivibrio citricus</name>
    <dbReference type="NCBI Taxonomy" id="83765"/>
    <lineage>
        <taxon>Bacteria</taxon>
        <taxon>Pseudomonadati</taxon>
        <taxon>Pseudomonadota</taxon>
        <taxon>Betaproteobacteria</taxon>
        <taxon>Neisseriales</taxon>
        <taxon>Chitinibacteraceae</taxon>
        <taxon>Formivibrio</taxon>
    </lineage>
</organism>
<dbReference type="SUPFAM" id="SSF48317">
    <property type="entry name" value="Acid phosphatase/Vanadium-dependent haloperoxidase"/>
    <property type="match status" value="1"/>
</dbReference>
<keyword evidence="1" id="KW-0812">Transmembrane</keyword>
<dbReference type="Pfam" id="PF14378">
    <property type="entry name" value="PAP2_3"/>
    <property type="match status" value="1"/>
</dbReference>
<feature type="transmembrane region" description="Helical" evidence="1">
    <location>
        <begin position="12"/>
        <end position="34"/>
    </location>
</feature>
<feature type="transmembrane region" description="Helical" evidence="1">
    <location>
        <begin position="46"/>
        <end position="76"/>
    </location>
</feature>
<dbReference type="RefSeq" id="WP_143085963.1">
    <property type="nucleotide sequence ID" value="NZ_FOVE01000004.1"/>
</dbReference>
<gene>
    <name evidence="3" type="ORF">SAMN05660284_00786</name>
</gene>
<feature type="transmembrane region" description="Helical" evidence="1">
    <location>
        <begin position="190"/>
        <end position="210"/>
    </location>
</feature>
<feature type="transmembrane region" description="Helical" evidence="1">
    <location>
        <begin position="96"/>
        <end position="117"/>
    </location>
</feature>
<evidence type="ECO:0000313" key="4">
    <source>
        <dbReference type="Proteomes" id="UP000242869"/>
    </source>
</evidence>
<evidence type="ECO:0000256" key="1">
    <source>
        <dbReference type="SAM" id="Phobius"/>
    </source>
</evidence>
<feature type="transmembrane region" description="Helical" evidence="1">
    <location>
        <begin position="165"/>
        <end position="183"/>
    </location>
</feature>
<dbReference type="InterPro" id="IPR036938">
    <property type="entry name" value="PAP2/HPO_sf"/>
</dbReference>
<feature type="domain" description="Inositolphosphotransferase Aur1/Ipt1" evidence="2">
    <location>
        <begin position="150"/>
        <end position="324"/>
    </location>
</feature>